<dbReference type="STRING" id="426756.SAMN04488126_10490"/>
<dbReference type="EMBL" id="RWGW01000001">
    <property type="protein sequence ID" value="RSK37896.1"/>
    <property type="molecule type" value="Genomic_DNA"/>
</dbReference>
<reference evidence="1 4" key="2">
    <citation type="submission" date="2018-12" db="EMBL/GenBank/DDBJ databases">
        <title>Comparitive functional genomics of dry heat resistant strains isolated from the viking spacecraft.</title>
        <authorList>
            <person name="Seuylemezian A."/>
            <person name="Vaishampayan P."/>
        </authorList>
    </citation>
    <scope>NUCLEOTIDE SEQUENCE [LARGE SCALE GENOMIC DNA]</scope>
    <source>
        <strain evidence="1 4">M6-11</strain>
    </source>
</reference>
<accession>A0A1G7AM48</accession>
<name>A0A1G7AM48_9BACL</name>
<dbReference type="RefSeq" id="WP_092095177.1">
    <property type="nucleotide sequence ID" value="NZ_FNAR01000004.1"/>
</dbReference>
<dbReference type="Proteomes" id="UP000272481">
    <property type="component" value="Unassembled WGS sequence"/>
</dbReference>
<dbReference type="EMBL" id="FNAR01000004">
    <property type="protein sequence ID" value="SDE16004.1"/>
    <property type="molecule type" value="Genomic_DNA"/>
</dbReference>
<protein>
    <submittedName>
        <fullName evidence="2">Uncharacterized protein</fullName>
    </submittedName>
</protein>
<organism evidence="2 3">
    <name type="scientific">Bhargavaea beijingensis</name>
    <dbReference type="NCBI Taxonomy" id="426756"/>
    <lineage>
        <taxon>Bacteria</taxon>
        <taxon>Bacillati</taxon>
        <taxon>Bacillota</taxon>
        <taxon>Bacilli</taxon>
        <taxon>Bacillales</taxon>
        <taxon>Caryophanaceae</taxon>
        <taxon>Bhargavaea</taxon>
    </lineage>
</organism>
<keyword evidence="4" id="KW-1185">Reference proteome</keyword>
<evidence type="ECO:0000313" key="3">
    <source>
        <dbReference type="Proteomes" id="UP000198823"/>
    </source>
</evidence>
<evidence type="ECO:0000313" key="1">
    <source>
        <dbReference type="EMBL" id="RSK37896.1"/>
    </source>
</evidence>
<gene>
    <name evidence="1" type="ORF">EJA12_00240</name>
    <name evidence="2" type="ORF">SAMN04488126_10490</name>
</gene>
<reference evidence="2 3" key="1">
    <citation type="submission" date="2016-10" db="EMBL/GenBank/DDBJ databases">
        <authorList>
            <person name="de Groot N.N."/>
        </authorList>
    </citation>
    <scope>NUCLEOTIDE SEQUENCE [LARGE SCALE GENOMIC DNA]</scope>
    <source>
        <strain evidence="2 3">CGMCC 1.6762</strain>
    </source>
</reference>
<evidence type="ECO:0000313" key="2">
    <source>
        <dbReference type="EMBL" id="SDE16004.1"/>
    </source>
</evidence>
<proteinExistence type="predicted"/>
<sequence>MNDDVLKKSETNETTYLGESRERIRRKLELLLETIPEGIEKAESGDTEYTAAYLSAIEKIIIAILEEEAIAFERLVTRQE</sequence>
<dbReference type="AlphaFoldDB" id="A0A1G7AM48"/>
<evidence type="ECO:0000313" key="4">
    <source>
        <dbReference type="Proteomes" id="UP000272481"/>
    </source>
</evidence>
<dbReference type="Proteomes" id="UP000198823">
    <property type="component" value="Unassembled WGS sequence"/>
</dbReference>